<sequence length="219" mass="23957">MLLVPNGIRAIVQAGADHVAIDGEGDSLVIVPPGSSGVTLQDDGYVTRIFSHRAVDLMAAASNAADHPAQEADEAPAAPPGGFRLRHYRLDEHKKSDSPARPFRSTNMLINAFVPRDFRRDTRKMTPHAHGDFDQASLALQGNFVHHLRYPWTSDMSTWRDDGHHGVGSPSLIVIPAQAVHTTQDVGEGWAQLIDIFSPPRADFVEKPGWVCNEADYPI</sequence>
<gene>
    <name evidence="1" type="ORF">VSR83_09470</name>
</gene>
<protein>
    <submittedName>
        <fullName evidence="1">Uncharacterized protein</fullName>
    </submittedName>
</protein>
<dbReference type="Proteomes" id="UP001392318">
    <property type="component" value="Unassembled WGS sequence"/>
</dbReference>
<comment type="caution">
    <text evidence="1">The sequence shown here is derived from an EMBL/GenBank/DDBJ whole genome shotgun (WGS) entry which is preliminary data.</text>
</comment>
<reference evidence="1" key="1">
    <citation type="submission" date="2024-01" db="EMBL/GenBank/DDBJ databases">
        <title>The diversity of rhizobia nodulating Mimosa spp. in eleven states of Brazil covering several biomes is determined by host plant, location, and edaphic factors.</title>
        <authorList>
            <person name="Rouws L."/>
            <person name="Barauna A."/>
            <person name="Beukes C."/>
            <person name="De Faria S.M."/>
            <person name="Gross E."/>
            <person name="Dos Reis Junior F.B."/>
            <person name="Simon M."/>
            <person name="Maluk M."/>
            <person name="Odee D.W."/>
            <person name="Kenicer G."/>
            <person name="Young J.P.W."/>
            <person name="Reis V.M."/>
            <person name="Zilli J."/>
            <person name="James E.K."/>
        </authorList>
    </citation>
    <scope>NUCLEOTIDE SEQUENCE</scope>
    <source>
        <strain evidence="1">JPY452</strain>
    </source>
</reference>
<evidence type="ECO:0000313" key="1">
    <source>
        <dbReference type="EMBL" id="MEM5400312.1"/>
    </source>
</evidence>
<dbReference type="EMBL" id="JAYMRU010000005">
    <property type="protein sequence ID" value="MEM5400312.1"/>
    <property type="molecule type" value="Genomic_DNA"/>
</dbReference>
<proteinExistence type="predicted"/>
<keyword evidence="2" id="KW-1185">Reference proteome</keyword>
<organism evidence="1 2">
    <name type="scientific">Paraburkholderia unamae</name>
    <dbReference type="NCBI Taxonomy" id="219649"/>
    <lineage>
        <taxon>Bacteria</taxon>
        <taxon>Pseudomonadati</taxon>
        <taxon>Pseudomonadota</taxon>
        <taxon>Betaproteobacteria</taxon>
        <taxon>Burkholderiales</taxon>
        <taxon>Burkholderiaceae</taxon>
        <taxon>Paraburkholderia</taxon>
    </lineage>
</organism>
<name>A0ACC6RFJ1_9BURK</name>
<evidence type="ECO:0000313" key="2">
    <source>
        <dbReference type="Proteomes" id="UP001392318"/>
    </source>
</evidence>
<accession>A0ACC6RFJ1</accession>